<dbReference type="RefSeq" id="WP_220619277.1">
    <property type="nucleotide sequence ID" value="NZ_RKLR01000006.1"/>
</dbReference>
<sequence>MAATGLIGTATAAGIEDEYRTVVDVVEAGADPSGSESVSPVLQDVIGDDTLLKFPPGRYYMDEQIRESGADNVGLVGDDATLVPADYYDFDGPQYRLFRLGTYYDPARDIRIKNLEVDQRADDTGIRAFHVSASDGLFVKNIDVIGRHDSGTWGPALFRITDASGSGHVNGFRLSDGADWQTQTPGDLWRGPTGILVNNHSGSLRLEHCIVRNYPDNGLYVTGDGSVSVVRGLFQNSGPVNVRIGADRATVAGTEFVTDQRSPNYLAQIPLRFDYANHVEVRDVSVDLTAPNGDAIQFLDDVDDATVSDTDIDIADVPAAGIVAKSGSGPLAIVDVEIDIDCSANALRLLGNGGSVVVQDSRIAGGASGEELRHAVRCERDDCEFRALTVDQWGGGKRRGLALLGEDYTVYKCRIRCSDRPVSAYGDDIWIEDNYLDSYSGDESIRIGPDATSVRIKNNELPDGIQDAGGSDVSVTGTTY</sequence>
<evidence type="ECO:0000256" key="1">
    <source>
        <dbReference type="SAM" id="MobiDB-lite"/>
    </source>
</evidence>
<gene>
    <name evidence="2" type="ORF">EGH21_14910</name>
</gene>
<dbReference type="InterPro" id="IPR012334">
    <property type="entry name" value="Pectin_lyas_fold"/>
</dbReference>
<dbReference type="SUPFAM" id="SSF51126">
    <property type="entry name" value="Pectin lyase-like"/>
    <property type="match status" value="1"/>
</dbReference>
<reference evidence="2 3" key="1">
    <citation type="submission" date="2021-06" db="EMBL/GenBank/DDBJ databases">
        <title>Halomicroarcula sp. a new haloarchaeum isolated from saline soil.</title>
        <authorList>
            <person name="Duran-Viseras A."/>
            <person name="Sanchez-Porro C."/>
            <person name="Ventosa A."/>
        </authorList>
    </citation>
    <scope>NUCLEOTIDE SEQUENCE [LARGE SCALE GENOMIC DNA]</scope>
    <source>
        <strain evidence="2 3">F13</strain>
    </source>
</reference>
<proteinExistence type="predicted"/>
<keyword evidence="3" id="KW-1185">Reference proteome</keyword>
<name>A0AAW4PTK1_9EURY</name>
<dbReference type="AlphaFoldDB" id="A0AAW4PTK1"/>
<dbReference type="EMBL" id="RKLR01000006">
    <property type="protein sequence ID" value="MBX0324318.1"/>
    <property type="molecule type" value="Genomic_DNA"/>
</dbReference>
<accession>A0AAW4PTK1</accession>
<dbReference type="Gene3D" id="2.160.20.10">
    <property type="entry name" value="Single-stranded right-handed beta-helix, Pectin lyase-like"/>
    <property type="match status" value="1"/>
</dbReference>
<evidence type="ECO:0008006" key="4">
    <source>
        <dbReference type="Google" id="ProtNLM"/>
    </source>
</evidence>
<dbReference type="Proteomes" id="UP001430377">
    <property type="component" value="Unassembled WGS sequence"/>
</dbReference>
<organism evidence="2 3">
    <name type="scientific">Haloarcula rubra</name>
    <dbReference type="NCBI Taxonomy" id="2487747"/>
    <lineage>
        <taxon>Archaea</taxon>
        <taxon>Methanobacteriati</taxon>
        <taxon>Methanobacteriota</taxon>
        <taxon>Stenosarchaea group</taxon>
        <taxon>Halobacteria</taxon>
        <taxon>Halobacteriales</taxon>
        <taxon>Haloarculaceae</taxon>
        <taxon>Haloarcula</taxon>
    </lineage>
</organism>
<feature type="region of interest" description="Disordered" evidence="1">
    <location>
        <begin position="460"/>
        <end position="480"/>
    </location>
</feature>
<protein>
    <recommendedName>
        <fullName evidence="4">Right handed beta helix domain-containing protein</fullName>
    </recommendedName>
</protein>
<evidence type="ECO:0000313" key="2">
    <source>
        <dbReference type="EMBL" id="MBX0324318.1"/>
    </source>
</evidence>
<dbReference type="InterPro" id="IPR011050">
    <property type="entry name" value="Pectin_lyase_fold/virulence"/>
</dbReference>
<evidence type="ECO:0000313" key="3">
    <source>
        <dbReference type="Proteomes" id="UP001430377"/>
    </source>
</evidence>
<comment type="caution">
    <text evidence="2">The sequence shown here is derived from an EMBL/GenBank/DDBJ whole genome shotgun (WGS) entry which is preliminary data.</text>
</comment>